<dbReference type="InterPro" id="IPR036890">
    <property type="entry name" value="HATPase_C_sf"/>
</dbReference>
<dbReference type="Proteomes" id="UP000434052">
    <property type="component" value="Unassembled WGS sequence"/>
</dbReference>
<dbReference type="PROSITE" id="PS50110">
    <property type="entry name" value="RESPONSE_REGULATORY"/>
    <property type="match status" value="1"/>
</dbReference>
<evidence type="ECO:0000256" key="8">
    <source>
        <dbReference type="ARBA" id="ARBA00022840"/>
    </source>
</evidence>
<dbReference type="Pfam" id="PF00512">
    <property type="entry name" value="HisKA"/>
    <property type="match status" value="1"/>
</dbReference>
<proteinExistence type="predicted"/>
<evidence type="ECO:0000256" key="3">
    <source>
        <dbReference type="ARBA" id="ARBA00012438"/>
    </source>
</evidence>
<dbReference type="SMART" id="SM00448">
    <property type="entry name" value="REC"/>
    <property type="match status" value="1"/>
</dbReference>
<feature type="region of interest" description="Disordered" evidence="13">
    <location>
        <begin position="1"/>
        <end position="26"/>
    </location>
</feature>
<evidence type="ECO:0000256" key="12">
    <source>
        <dbReference type="PROSITE-ProRule" id="PRU00169"/>
    </source>
</evidence>
<keyword evidence="6" id="KW-0547">Nucleotide-binding</keyword>
<evidence type="ECO:0000256" key="14">
    <source>
        <dbReference type="SAM" id="Phobius"/>
    </source>
</evidence>
<dbReference type="Gene3D" id="3.40.50.2300">
    <property type="match status" value="1"/>
</dbReference>
<feature type="domain" description="Histidine kinase" evidence="15">
    <location>
        <begin position="540"/>
        <end position="761"/>
    </location>
</feature>
<keyword evidence="4 12" id="KW-0597">Phosphoprotein</keyword>
<dbReference type="PANTHER" id="PTHR45339:SF1">
    <property type="entry name" value="HYBRID SIGNAL TRANSDUCTION HISTIDINE KINASE J"/>
    <property type="match status" value="1"/>
</dbReference>
<dbReference type="PROSITE" id="PS50112">
    <property type="entry name" value="PAS"/>
    <property type="match status" value="1"/>
</dbReference>
<dbReference type="PRINTS" id="PR00344">
    <property type="entry name" value="BCTRLSENSOR"/>
</dbReference>
<dbReference type="Pfam" id="PF00072">
    <property type="entry name" value="Response_reg"/>
    <property type="match status" value="1"/>
</dbReference>
<dbReference type="PROSITE" id="PS50109">
    <property type="entry name" value="HIS_KIN"/>
    <property type="match status" value="1"/>
</dbReference>
<dbReference type="Pfam" id="PF02518">
    <property type="entry name" value="HATPase_c"/>
    <property type="match status" value="1"/>
</dbReference>
<evidence type="ECO:0000259" key="17">
    <source>
        <dbReference type="PROSITE" id="PS50112"/>
    </source>
</evidence>
<dbReference type="CDD" id="cd16922">
    <property type="entry name" value="HATPase_EvgS-ArcB-TorS-like"/>
    <property type="match status" value="1"/>
</dbReference>
<evidence type="ECO:0000256" key="10">
    <source>
        <dbReference type="ARBA" id="ARBA00064003"/>
    </source>
</evidence>
<feature type="transmembrane region" description="Helical" evidence="14">
    <location>
        <begin position="300"/>
        <end position="325"/>
    </location>
</feature>
<evidence type="ECO:0000256" key="6">
    <source>
        <dbReference type="ARBA" id="ARBA00022741"/>
    </source>
</evidence>
<dbReference type="GO" id="GO:0000155">
    <property type="term" value="F:phosphorelay sensor kinase activity"/>
    <property type="evidence" value="ECO:0007669"/>
    <property type="project" value="InterPro"/>
</dbReference>
<dbReference type="InterPro" id="IPR005467">
    <property type="entry name" value="His_kinase_dom"/>
</dbReference>
<dbReference type="SUPFAM" id="SSF55785">
    <property type="entry name" value="PYP-like sensor domain (PAS domain)"/>
    <property type="match status" value="1"/>
</dbReference>
<dbReference type="InterPro" id="IPR001789">
    <property type="entry name" value="Sig_transdc_resp-reg_receiver"/>
</dbReference>
<evidence type="ECO:0000256" key="11">
    <source>
        <dbReference type="ARBA" id="ARBA00068150"/>
    </source>
</evidence>
<dbReference type="CDD" id="cd06225">
    <property type="entry name" value="HAMP"/>
    <property type="match status" value="1"/>
</dbReference>
<comment type="caution">
    <text evidence="19">The sequence shown here is derived from an EMBL/GenBank/DDBJ whole genome shotgun (WGS) entry which is preliminary data.</text>
</comment>
<dbReference type="Gene3D" id="3.30.450.20">
    <property type="entry name" value="PAS domain"/>
    <property type="match status" value="1"/>
</dbReference>
<dbReference type="Pfam" id="PF00672">
    <property type="entry name" value="HAMP"/>
    <property type="match status" value="1"/>
</dbReference>
<keyword evidence="7" id="KW-0418">Kinase</keyword>
<dbReference type="InterPro" id="IPR011006">
    <property type="entry name" value="CheY-like_superfamily"/>
</dbReference>
<evidence type="ECO:0000259" key="16">
    <source>
        <dbReference type="PROSITE" id="PS50110"/>
    </source>
</evidence>
<dbReference type="EMBL" id="QMIF01000005">
    <property type="protein sequence ID" value="TVM34078.1"/>
    <property type="molecule type" value="Genomic_DNA"/>
</dbReference>
<dbReference type="CDD" id="cd17546">
    <property type="entry name" value="REC_hyHK_CKI1_RcsC-like"/>
    <property type="match status" value="1"/>
</dbReference>
<feature type="domain" description="PAS" evidence="17">
    <location>
        <begin position="399"/>
        <end position="472"/>
    </location>
</feature>
<keyword evidence="9" id="KW-0902">Two-component regulatory system</keyword>
<comment type="subcellular location">
    <subcellularLocation>
        <location evidence="2">Membrane</location>
    </subcellularLocation>
</comment>
<dbReference type="InterPro" id="IPR000014">
    <property type="entry name" value="PAS"/>
</dbReference>
<evidence type="ECO:0000259" key="18">
    <source>
        <dbReference type="PROSITE" id="PS50885"/>
    </source>
</evidence>
<accession>A0A6P1ZGW1</accession>
<feature type="transmembrane region" description="Helical" evidence="14">
    <location>
        <begin position="45"/>
        <end position="69"/>
    </location>
</feature>
<dbReference type="GO" id="GO:0016020">
    <property type="term" value="C:membrane"/>
    <property type="evidence" value="ECO:0007669"/>
    <property type="project" value="UniProtKB-SubCell"/>
</dbReference>
<keyword evidence="8" id="KW-0067">ATP-binding</keyword>
<dbReference type="InterPro" id="IPR003594">
    <property type="entry name" value="HATPase_dom"/>
</dbReference>
<dbReference type="InterPro" id="IPR036097">
    <property type="entry name" value="HisK_dim/P_sf"/>
</dbReference>
<dbReference type="CDD" id="cd00082">
    <property type="entry name" value="HisKA"/>
    <property type="match status" value="1"/>
</dbReference>
<dbReference type="Gene3D" id="6.10.340.10">
    <property type="match status" value="1"/>
</dbReference>
<evidence type="ECO:0000256" key="7">
    <source>
        <dbReference type="ARBA" id="ARBA00022777"/>
    </source>
</evidence>
<feature type="modified residue" description="4-aspartylphosphate" evidence="12">
    <location>
        <position position="839"/>
    </location>
</feature>
<dbReference type="GO" id="GO:0006355">
    <property type="term" value="P:regulation of DNA-templated transcription"/>
    <property type="evidence" value="ECO:0007669"/>
    <property type="project" value="InterPro"/>
</dbReference>
<dbReference type="NCBIfam" id="TIGR00229">
    <property type="entry name" value="sensory_box"/>
    <property type="match status" value="1"/>
</dbReference>
<dbReference type="SMART" id="SM00091">
    <property type="entry name" value="PAS"/>
    <property type="match status" value="1"/>
</dbReference>
<dbReference type="EC" id="2.7.13.3" evidence="3"/>
<feature type="domain" description="Response regulatory" evidence="16">
    <location>
        <begin position="790"/>
        <end position="909"/>
    </location>
</feature>
<dbReference type="InterPro" id="IPR004358">
    <property type="entry name" value="Sig_transdc_His_kin-like_C"/>
</dbReference>
<evidence type="ECO:0000313" key="20">
    <source>
        <dbReference type="Proteomes" id="UP000434052"/>
    </source>
</evidence>
<evidence type="ECO:0000256" key="5">
    <source>
        <dbReference type="ARBA" id="ARBA00022679"/>
    </source>
</evidence>
<dbReference type="SUPFAM" id="SSF52172">
    <property type="entry name" value="CheY-like"/>
    <property type="match status" value="1"/>
</dbReference>
<evidence type="ECO:0000256" key="4">
    <source>
        <dbReference type="ARBA" id="ARBA00022553"/>
    </source>
</evidence>
<dbReference type="InterPro" id="IPR003661">
    <property type="entry name" value="HisK_dim/P_dom"/>
</dbReference>
<keyword evidence="5" id="KW-0808">Transferase</keyword>
<evidence type="ECO:0000256" key="9">
    <source>
        <dbReference type="ARBA" id="ARBA00023012"/>
    </source>
</evidence>
<dbReference type="PANTHER" id="PTHR45339">
    <property type="entry name" value="HYBRID SIGNAL TRANSDUCTION HISTIDINE KINASE J"/>
    <property type="match status" value="1"/>
</dbReference>
<evidence type="ECO:0000256" key="13">
    <source>
        <dbReference type="SAM" id="MobiDB-lite"/>
    </source>
</evidence>
<evidence type="ECO:0000256" key="2">
    <source>
        <dbReference type="ARBA" id="ARBA00004370"/>
    </source>
</evidence>
<dbReference type="AlphaFoldDB" id="A0A6P1ZGW1"/>
<dbReference type="SUPFAM" id="SSF47384">
    <property type="entry name" value="Homodimeric domain of signal transducing histidine kinase"/>
    <property type="match status" value="1"/>
</dbReference>
<dbReference type="InterPro" id="IPR013767">
    <property type="entry name" value="PAS_fold"/>
</dbReference>
<dbReference type="SUPFAM" id="SSF158472">
    <property type="entry name" value="HAMP domain-like"/>
    <property type="match status" value="1"/>
</dbReference>
<reference evidence="19 20" key="1">
    <citation type="submission" date="2018-06" db="EMBL/GenBank/DDBJ databases">
        <title>Complete genome of Desulfovibrio marinus P48SEP.</title>
        <authorList>
            <person name="Crispim J.S."/>
            <person name="Vidigal P.M.P."/>
            <person name="Silva L.C.F."/>
            <person name="Araujo L.C."/>
            <person name="Laguardia C.N."/>
            <person name="Dias R.S."/>
            <person name="Sousa M.P."/>
            <person name="Paula S.O."/>
            <person name="Silva C."/>
        </authorList>
    </citation>
    <scope>NUCLEOTIDE SEQUENCE [LARGE SCALE GENOMIC DNA]</scope>
    <source>
        <strain evidence="19 20">P48SEP</strain>
    </source>
</reference>
<feature type="region of interest" description="Disordered" evidence="13">
    <location>
        <begin position="763"/>
        <end position="785"/>
    </location>
</feature>
<dbReference type="Gene3D" id="1.10.287.130">
    <property type="match status" value="1"/>
</dbReference>
<dbReference type="InterPro" id="IPR003660">
    <property type="entry name" value="HAMP_dom"/>
</dbReference>
<comment type="subunit">
    <text evidence="10">At low DSF concentrations, interacts with RpfF.</text>
</comment>
<feature type="domain" description="HAMP" evidence="18">
    <location>
        <begin position="328"/>
        <end position="380"/>
    </location>
</feature>
<protein>
    <recommendedName>
        <fullName evidence="11">Sensory/regulatory protein RpfC</fullName>
        <ecNumber evidence="3">2.7.13.3</ecNumber>
    </recommendedName>
</protein>
<dbReference type="InterPro" id="IPR035965">
    <property type="entry name" value="PAS-like_dom_sf"/>
</dbReference>
<sequence>MAAGTRPLSSDERPSQRPAHPRPPARVSVEGWHVVNKSIRKRLTFYFLFLAVVPLLAVGLVVLGLTLTVQKKQALSSQQDMASQIASRVEDHFHRLERGLTLAVSLAQYGQPPSMDRLSPSETMRGELSSLMAIEENNFEWLMLVDDSNTVRMTFARRPMEAPTPPTPVLKAAQALKPGEVYGKPIFDPDTGECYMIIRRQGAGEKNLLAVCRFAALQHMLASVNNDKERLYLVDSEGRLMLTSSRSPITGPTSFRPPEEDGISRSLGGDLSLMATRSFMLGDDHFTVVCQRSLGNTMGLATFTLLSVFFIVLIALVSAASLSYATIKRIVRPISQLVVTARAVQGGDITRRAEVERGDEIGELAEAFNSMTARLVETLGGLRSKVNALTATQQRLQQSEAQYRDLFEQASEGILVINPQGEIVEANSQALDLLNHMDGHDALQGRKLSDFIHPDEFERESLEAMLEALQEGHTLRREMRFITDGDKVRTADVGATRMSSGAMRFMFRDITHRKRMEEELRSAKEQAEQANKAKSMFLANMSHEIRTPLSCVIGMSELTLETELDEEQRDNMEMILDSAETLLDIINDILDYNRIESKGLTLSFTKFQPDKLLAKTLRGFATQAARRSTTIESHIDDDVPKLLTGDPGRLAQIIRNLVSNALKFTPEGTVRIHMGVESIQDTMATLRFSVSDTGIGIPEDKIESLFESFSQVDSSYSKKHAGTGLGLAISRSLVTMMDGVITAGNNPDGGSTFTFTACFSIPEDEEEKTEAESPAPQPAAAEEDREPPLSILIAEDNKVNQVFLSRFLEQRGHSVQLAANGQQALDLLAVKSFDVILMDIQMPEMDGLETTRRIRAGAVSGLDVKIPIIALTAYAMKGDQQRFLAAGMDSYLSKPVNRTDLSALLKHFASGDDAGQ</sequence>
<dbReference type="Gene3D" id="3.30.565.10">
    <property type="entry name" value="Histidine kinase-like ATPase, C-terminal domain"/>
    <property type="match status" value="1"/>
</dbReference>
<organism evidence="19 20">
    <name type="scientific">Oceanidesulfovibrio marinus</name>
    <dbReference type="NCBI Taxonomy" id="370038"/>
    <lineage>
        <taxon>Bacteria</taxon>
        <taxon>Pseudomonadati</taxon>
        <taxon>Thermodesulfobacteriota</taxon>
        <taxon>Desulfovibrionia</taxon>
        <taxon>Desulfovibrionales</taxon>
        <taxon>Desulfovibrionaceae</taxon>
        <taxon>Oceanidesulfovibrio</taxon>
    </lineage>
</organism>
<name>A0A6P1ZGW1_9BACT</name>
<dbReference type="FunFam" id="3.30.565.10:FF:000010">
    <property type="entry name" value="Sensor histidine kinase RcsC"/>
    <property type="match status" value="1"/>
</dbReference>
<comment type="catalytic activity">
    <reaction evidence="1">
        <text>ATP + protein L-histidine = ADP + protein N-phospho-L-histidine.</text>
        <dbReference type="EC" id="2.7.13.3"/>
    </reaction>
</comment>
<dbReference type="CDD" id="cd00130">
    <property type="entry name" value="PAS"/>
    <property type="match status" value="1"/>
</dbReference>
<dbReference type="SMART" id="SM00388">
    <property type="entry name" value="HisKA"/>
    <property type="match status" value="1"/>
</dbReference>
<dbReference type="PROSITE" id="PS50885">
    <property type="entry name" value="HAMP"/>
    <property type="match status" value="1"/>
</dbReference>
<keyword evidence="14" id="KW-1133">Transmembrane helix</keyword>
<dbReference type="SMART" id="SM00304">
    <property type="entry name" value="HAMP"/>
    <property type="match status" value="1"/>
</dbReference>
<gene>
    <name evidence="19" type="ORF">DQK91_09240</name>
</gene>
<evidence type="ECO:0000313" key="19">
    <source>
        <dbReference type="EMBL" id="TVM34078.1"/>
    </source>
</evidence>
<dbReference type="GO" id="GO:0005524">
    <property type="term" value="F:ATP binding"/>
    <property type="evidence" value="ECO:0007669"/>
    <property type="project" value="UniProtKB-KW"/>
</dbReference>
<dbReference type="Pfam" id="PF00989">
    <property type="entry name" value="PAS"/>
    <property type="match status" value="1"/>
</dbReference>
<keyword evidence="14" id="KW-0472">Membrane</keyword>
<evidence type="ECO:0000259" key="15">
    <source>
        <dbReference type="PROSITE" id="PS50109"/>
    </source>
</evidence>
<dbReference type="OrthoDB" id="5438317at2"/>
<evidence type="ECO:0000256" key="1">
    <source>
        <dbReference type="ARBA" id="ARBA00000085"/>
    </source>
</evidence>
<keyword evidence="14" id="KW-0812">Transmembrane</keyword>
<dbReference type="FunFam" id="1.10.287.130:FF:000002">
    <property type="entry name" value="Two-component osmosensing histidine kinase"/>
    <property type="match status" value="1"/>
</dbReference>
<dbReference type="SMART" id="SM00387">
    <property type="entry name" value="HATPase_c"/>
    <property type="match status" value="1"/>
</dbReference>
<dbReference type="SUPFAM" id="SSF55874">
    <property type="entry name" value="ATPase domain of HSP90 chaperone/DNA topoisomerase II/histidine kinase"/>
    <property type="match status" value="1"/>
</dbReference>